<reference evidence="3" key="1">
    <citation type="submission" date="2021-02" db="EMBL/GenBank/DDBJ databases">
        <authorList>
            <person name="Nowell W R."/>
        </authorList>
    </citation>
    <scope>NUCLEOTIDE SEQUENCE</scope>
</reference>
<accession>A0A815UCW5</accession>
<feature type="compositionally biased region" description="Low complexity" evidence="1">
    <location>
        <begin position="167"/>
        <end position="224"/>
    </location>
</feature>
<feature type="compositionally biased region" description="Basic residues" evidence="1">
    <location>
        <begin position="8"/>
        <end position="19"/>
    </location>
</feature>
<name>A0A815UCW5_ADIRI</name>
<dbReference type="AlphaFoldDB" id="A0A815UCW5"/>
<gene>
    <name evidence="3" type="ORF">EDS130_LOCUS43441</name>
</gene>
<dbReference type="Gene3D" id="2.60.120.260">
    <property type="entry name" value="Galactose-binding domain-like"/>
    <property type="match status" value="1"/>
</dbReference>
<dbReference type="Proteomes" id="UP000663852">
    <property type="component" value="Unassembled WGS sequence"/>
</dbReference>
<feature type="region of interest" description="Disordered" evidence="1">
    <location>
        <begin position="1"/>
        <end position="20"/>
    </location>
</feature>
<protein>
    <submittedName>
        <fullName evidence="3">Uncharacterized protein</fullName>
    </submittedName>
</protein>
<proteinExistence type="predicted"/>
<evidence type="ECO:0000313" key="4">
    <source>
        <dbReference type="Proteomes" id="UP000663852"/>
    </source>
</evidence>
<evidence type="ECO:0000256" key="2">
    <source>
        <dbReference type="SAM" id="Phobius"/>
    </source>
</evidence>
<keyword evidence="2" id="KW-0472">Membrane</keyword>
<keyword evidence="2" id="KW-0812">Transmembrane</keyword>
<keyword evidence="2" id="KW-1133">Transmembrane helix</keyword>
<organism evidence="3 4">
    <name type="scientific">Adineta ricciae</name>
    <name type="common">Rotifer</name>
    <dbReference type="NCBI Taxonomy" id="249248"/>
    <lineage>
        <taxon>Eukaryota</taxon>
        <taxon>Metazoa</taxon>
        <taxon>Spiralia</taxon>
        <taxon>Gnathifera</taxon>
        <taxon>Rotifera</taxon>
        <taxon>Eurotatoria</taxon>
        <taxon>Bdelloidea</taxon>
        <taxon>Adinetida</taxon>
        <taxon>Adinetidae</taxon>
        <taxon>Adineta</taxon>
    </lineage>
</organism>
<dbReference type="OrthoDB" id="10049581at2759"/>
<sequence length="381" mass="40104">MKSQSLSRHGRSSQGRKKILTTASVNVRRIARSESPTVHSFPSTSATERKIKNNRCINDVAISTLPSAAIQSANPTTIHDSPVLEIKRLPSYLRAITPISESHSDWLAVTPSISDKRKQHHRRRRRRCGLAYSSWCCCCCAGGILALIAILAGLTALLIALLTNKGTTTTTTSSTSTTSTSTTSATTTSSSTSSTSTTSSSTSTTSSTSETTTTTTSTATTTTTPVPPCTPNPVGSASTLLTASSGTTSSYACYAYEWIPTISGTVTLTFSFQHNPSYWFLDDVSVYNGAVQMLSNGDFESGSFSPGWTRVAPTGCGSGTTGYISSSYRRTGSYGYADGCNSHTDQLSQSFVATAGQSYIVSFWLKSGANGSGVSISVTLS</sequence>
<comment type="caution">
    <text evidence="3">The sequence shown here is derived from an EMBL/GenBank/DDBJ whole genome shotgun (WGS) entry which is preliminary data.</text>
</comment>
<evidence type="ECO:0000313" key="3">
    <source>
        <dbReference type="EMBL" id="CAF1514134.1"/>
    </source>
</evidence>
<feature type="region of interest" description="Disordered" evidence="1">
    <location>
        <begin position="167"/>
        <end position="231"/>
    </location>
</feature>
<dbReference type="EMBL" id="CAJNOJ010000717">
    <property type="protein sequence ID" value="CAF1514134.1"/>
    <property type="molecule type" value="Genomic_DNA"/>
</dbReference>
<feature type="transmembrane region" description="Helical" evidence="2">
    <location>
        <begin position="129"/>
        <end position="162"/>
    </location>
</feature>
<evidence type="ECO:0000256" key="1">
    <source>
        <dbReference type="SAM" id="MobiDB-lite"/>
    </source>
</evidence>